<reference evidence="4" key="1">
    <citation type="journal article" date="2019" name="Int. J. Syst. Evol. Microbiol.">
        <title>The Global Catalogue of Microorganisms (GCM) 10K type strain sequencing project: providing services to taxonomists for standard genome sequencing and annotation.</title>
        <authorList>
            <consortium name="The Broad Institute Genomics Platform"/>
            <consortium name="The Broad Institute Genome Sequencing Center for Infectious Disease"/>
            <person name="Wu L."/>
            <person name="Ma J."/>
        </authorList>
    </citation>
    <scope>NUCLEOTIDE SEQUENCE [LARGE SCALE GENOMIC DNA]</scope>
    <source>
        <strain evidence="4">JCM 3115</strain>
    </source>
</reference>
<evidence type="ECO:0000259" key="2">
    <source>
        <dbReference type="Pfam" id="PF01526"/>
    </source>
</evidence>
<proteinExistence type="predicted"/>
<gene>
    <name evidence="3" type="ORF">GCM10010140_71950</name>
</gene>
<feature type="region of interest" description="Disordered" evidence="1">
    <location>
        <begin position="381"/>
        <end position="526"/>
    </location>
</feature>
<feature type="domain" description="Tn3 transposase DDE" evidence="2">
    <location>
        <begin position="140"/>
        <end position="379"/>
    </location>
</feature>
<feature type="compositionally biased region" description="Basic residues" evidence="1">
    <location>
        <begin position="382"/>
        <end position="393"/>
    </location>
</feature>
<feature type="compositionally biased region" description="Basic and acidic residues" evidence="1">
    <location>
        <begin position="450"/>
        <end position="476"/>
    </location>
</feature>
<dbReference type="EMBL" id="BMQJ01000029">
    <property type="protein sequence ID" value="GGQ31430.1"/>
    <property type="molecule type" value="Genomic_DNA"/>
</dbReference>
<dbReference type="Proteomes" id="UP000611554">
    <property type="component" value="Unassembled WGS sequence"/>
</dbReference>
<evidence type="ECO:0000313" key="4">
    <source>
        <dbReference type="Proteomes" id="UP000611554"/>
    </source>
</evidence>
<sequence length="526" mass="59075">MFKEDTRGRRRVVRVVFEVVTFQALREQLRCKEIWVASAGRWRDPDEDLPRDFEARRAEHYGELRKPLNPREFVDQLREEMTAELMVLDEEIGGLDWVDITERKTGAIRFSAPGPQEEPRNLRKVKAGVGRRWQAVPLIDILKEAILRTGCLHKVAALSGGGTLDAQVLAERLMLAIYAYGMNTGIRQVIGVDSGHSEEEVRYARRRYLTLDAARLIATEIANATFAARDAGLWGQSSTAVASDSTHFRSWDQNLFTEWHSRYGGRGILVYWHVELGSVVVHCQTLKASASEVAAMVEGAIRHGTTMRLEGNYVDSHGQSEIGFGITRLLNIELLPRIKQINHVRLYRPVAGDADRFPNLRAAMTRPIRWDVIENNYDQGHQVRHRDPHRQRLHRGDPFPLHPRGLSPRLPGHAGDRPRPAHPVRRPLPARSGPAARDRGGPERGGGVEPRQRGDLLRQGRGDLHEQPGGGRDGRHVPAHPPGIDRLPEHPDAPGRPGGAPLVRGARPRRPPRLDPALLESHSPLR</sequence>
<name>A0ABQ2RKP9_9ACTN</name>
<evidence type="ECO:0000313" key="3">
    <source>
        <dbReference type="EMBL" id="GGQ31430.1"/>
    </source>
</evidence>
<dbReference type="Pfam" id="PF01526">
    <property type="entry name" value="DDE_Tnp_Tn3"/>
    <property type="match status" value="1"/>
</dbReference>
<protein>
    <recommendedName>
        <fullName evidence="2">Tn3 transposase DDE domain-containing protein</fullName>
    </recommendedName>
</protein>
<comment type="caution">
    <text evidence="3">The sequence shown here is derived from an EMBL/GenBank/DDBJ whole genome shotgun (WGS) entry which is preliminary data.</text>
</comment>
<accession>A0ABQ2RKP9</accession>
<organism evidence="3 4">
    <name type="scientific">Streptosporangium pseudovulgare</name>
    <dbReference type="NCBI Taxonomy" id="35765"/>
    <lineage>
        <taxon>Bacteria</taxon>
        <taxon>Bacillati</taxon>
        <taxon>Actinomycetota</taxon>
        <taxon>Actinomycetes</taxon>
        <taxon>Streptosporangiales</taxon>
        <taxon>Streptosporangiaceae</taxon>
        <taxon>Streptosporangium</taxon>
    </lineage>
</organism>
<keyword evidence="4" id="KW-1185">Reference proteome</keyword>
<evidence type="ECO:0000256" key="1">
    <source>
        <dbReference type="SAM" id="MobiDB-lite"/>
    </source>
</evidence>
<dbReference type="InterPro" id="IPR002513">
    <property type="entry name" value="Tn3_Tnp_DDE_dom"/>
</dbReference>